<keyword evidence="18" id="KW-1185">Reference proteome</keyword>
<dbReference type="GO" id="GO:0000155">
    <property type="term" value="F:phosphorelay sensor kinase activity"/>
    <property type="evidence" value="ECO:0007669"/>
    <property type="project" value="InterPro"/>
</dbReference>
<dbReference type="EMBL" id="QKRX01000017">
    <property type="protein sequence ID" value="RAU16761.1"/>
    <property type="molecule type" value="Genomic_DNA"/>
</dbReference>
<organism evidence="17 18">
    <name type="scientific">Nitrincola tibetensis</name>
    <dbReference type="NCBI Taxonomy" id="2219697"/>
    <lineage>
        <taxon>Bacteria</taxon>
        <taxon>Pseudomonadati</taxon>
        <taxon>Pseudomonadota</taxon>
        <taxon>Gammaproteobacteria</taxon>
        <taxon>Oceanospirillales</taxon>
        <taxon>Oceanospirillaceae</taxon>
        <taxon>Nitrincola</taxon>
    </lineage>
</organism>
<dbReference type="Pfam" id="PF00672">
    <property type="entry name" value="HAMP"/>
    <property type="match status" value="1"/>
</dbReference>
<dbReference type="InterPro" id="IPR003661">
    <property type="entry name" value="HisK_dim/P_dom"/>
</dbReference>
<keyword evidence="7 14" id="KW-0812">Transmembrane</keyword>
<dbReference type="InterPro" id="IPR003660">
    <property type="entry name" value="HAMP_dom"/>
</dbReference>
<keyword evidence="6" id="KW-0808">Transferase</keyword>
<dbReference type="Pfam" id="PF00512">
    <property type="entry name" value="HisKA"/>
    <property type="match status" value="1"/>
</dbReference>
<protein>
    <recommendedName>
        <fullName evidence="3">histidine kinase</fullName>
        <ecNumber evidence="3">2.7.13.3</ecNumber>
    </recommendedName>
</protein>
<evidence type="ECO:0000256" key="1">
    <source>
        <dbReference type="ARBA" id="ARBA00000085"/>
    </source>
</evidence>
<evidence type="ECO:0000259" key="16">
    <source>
        <dbReference type="PROSITE" id="PS50885"/>
    </source>
</evidence>
<dbReference type="PANTHER" id="PTHR45528">
    <property type="entry name" value="SENSOR HISTIDINE KINASE CPXA"/>
    <property type="match status" value="1"/>
</dbReference>
<evidence type="ECO:0000256" key="2">
    <source>
        <dbReference type="ARBA" id="ARBA00004651"/>
    </source>
</evidence>
<dbReference type="SMART" id="SM00304">
    <property type="entry name" value="HAMP"/>
    <property type="match status" value="1"/>
</dbReference>
<dbReference type="InterPro" id="IPR004358">
    <property type="entry name" value="Sig_transdc_His_kin-like_C"/>
</dbReference>
<dbReference type="AlphaFoldDB" id="A0A364NIA7"/>
<dbReference type="InterPro" id="IPR036890">
    <property type="entry name" value="HATPase_C_sf"/>
</dbReference>
<dbReference type="SMART" id="SM00388">
    <property type="entry name" value="HisKA"/>
    <property type="match status" value="1"/>
</dbReference>
<dbReference type="GO" id="GO:0005524">
    <property type="term" value="F:ATP binding"/>
    <property type="evidence" value="ECO:0007669"/>
    <property type="project" value="UniProtKB-KW"/>
</dbReference>
<evidence type="ECO:0000256" key="14">
    <source>
        <dbReference type="SAM" id="Phobius"/>
    </source>
</evidence>
<dbReference type="SMART" id="SM00387">
    <property type="entry name" value="HATPase_c"/>
    <property type="match status" value="1"/>
</dbReference>
<keyword evidence="8" id="KW-0547">Nucleotide-binding</keyword>
<evidence type="ECO:0000256" key="8">
    <source>
        <dbReference type="ARBA" id="ARBA00022741"/>
    </source>
</evidence>
<feature type="domain" description="Histidine kinase" evidence="15">
    <location>
        <begin position="306"/>
        <end position="531"/>
    </location>
</feature>
<dbReference type="Gene3D" id="6.10.340.10">
    <property type="match status" value="1"/>
</dbReference>
<keyword evidence="5" id="KW-0597">Phosphoprotein</keyword>
<dbReference type="GO" id="GO:0005886">
    <property type="term" value="C:plasma membrane"/>
    <property type="evidence" value="ECO:0007669"/>
    <property type="project" value="UniProtKB-SubCell"/>
</dbReference>
<dbReference type="Gene3D" id="1.10.287.130">
    <property type="match status" value="1"/>
</dbReference>
<evidence type="ECO:0000256" key="13">
    <source>
        <dbReference type="ARBA" id="ARBA00023136"/>
    </source>
</evidence>
<evidence type="ECO:0000256" key="6">
    <source>
        <dbReference type="ARBA" id="ARBA00022679"/>
    </source>
</evidence>
<dbReference type="RefSeq" id="WP_112160428.1">
    <property type="nucleotide sequence ID" value="NZ_QKRX01000017.1"/>
</dbReference>
<proteinExistence type="predicted"/>
<dbReference type="SUPFAM" id="SSF47384">
    <property type="entry name" value="Homodimeric domain of signal transducing histidine kinase"/>
    <property type="match status" value="1"/>
</dbReference>
<evidence type="ECO:0000259" key="15">
    <source>
        <dbReference type="PROSITE" id="PS50109"/>
    </source>
</evidence>
<evidence type="ECO:0000256" key="10">
    <source>
        <dbReference type="ARBA" id="ARBA00022840"/>
    </source>
</evidence>
<evidence type="ECO:0000256" key="7">
    <source>
        <dbReference type="ARBA" id="ARBA00022692"/>
    </source>
</evidence>
<dbReference type="PROSITE" id="PS50109">
    <property type="entry name" value="HIS_KIN"/>
    <property type="match status" value="1"/>
</dbReference>
<evidence type="ECO:0000256" key="9">
    <source>
        <dbReference type="ARBA" id="ARBA00022777"/>
    </source>
</evidence>
<feature type="domain" description="HAMP" evidence="16">
    <location>
        <begin position="214"/>
        <end position="266"/>
    </location>
</feature>
<dbReference type="InterPro" id="IPR050398">
    <property type="entry name" value="HssS/ArlS-like"/>
</dbReference>
<dbReference type="InterPro" id="IPR036097">
    <property type="entry name" value="HisK_dim/P_sf"/>
</dbReference>
<dbReference type="EC" id="2.7.13.3" evidence="3"/>
<keyword evidence="10" id="KW-0067">ATP-binding</keyword>
<keyword evidence="12" id="KW-0902">Two-component regulatory system</keyword>
<dbReference type="PROSITE" id="PS50885">
    <property type="entry name" value="HAMP"/>
    <property type="match status" value="1"/>
</dbReference>
<dbReference type="CDD" id="cd00082">
    <property type="entry name" value="HisKA"/>
    <property type="match status" value="1"/>
</dbReference>
<dbReference type="InterPro" id="IPR005467">
    <property type="entry name" value="His_kinase_dom"/>
</dbReference>
<evidence type="ECO:0000313" key="17">
    <source>
        <dbReference type="EMBL" id="RAU16761.1"/>
    </source>
</evidence>
<dbReference type="CDD" id="cd06225">
    <property type="entry name" value="HAMP"/>
    <property type="match status" value="1"/>
</dbReference>
<dbReference type="PRINTS" id="PR00344">
    <property type="entry name" value="BCTRLSENSOR"/>
</dbReference>
<dbReference type="SUPFAM" id="SSF55874">
    <property type="entry name" value="ATPase domain of HSP90 chaperone/DNA topoisomerase II/histidine kinase"/>
    <property type="match status" value="1"/>
</dbReference>
<keyword evidence="11 14" id="KW-1133">Transmembrane helix</keyword>
<evidence type="ECO:0000256" key="11">
    <source>
        <dbReference type="ARBA" id="ARBA00022989"/>
    </source>
</evidence>
<dbReference type="InterPro" id="IPR003594">
    <property type="entry name" value="HATPase_dom"/>
</dbReference>
<dbReference type="Proteomes" id="UP000250744">
    <property type="component" value="Unassembled WGS sequence"/>
</dbReference>
<dbReference type="Pfam" id="PF02518">
    <property type="entry name" value="HATPase_c"/>
    <property type="match status" value="1"/>
</dbReference>
<keyword evidence="13 14" id="KW-0472">Membrane</keyword>
<sequence>MYRQRLVISLSIFLVLILLQALGTFWAFQKNSFHYERSRSAQLMLTEIVHFRADAKRLKVWLADFIITEKRDTQLRDELFDRMSTQLQNVDNLNTSLFALSQYNSDPAFARQVSQQVDFLWTNMNALKHALQTREIIQLETDAQRWQTLISLFDKFQGSDIASLVNDLIELHKAKAQQAEQDAARMTHLLYWLLASLTLISLVLFIGLSLFLTRHFTRPLSLLLKGVQRLSSGDFSEKIPETGAKEFAELAQGFNLMANNLKSARDQQQRLQDVTEEKVQERTARLQHVVNQLHDAEIRQKNFIADVSHELRTPTTIMMGEAELALRMQPLTQSQQHATFNRIVECCQSLSSRIDDLIMLSKGQHALVSVQLSPSSILDTYDHLKRQGLLLATHHQAILDVKEPIGLNKQQDSNPHLFVDHAKLDLVFKVLIENAIHYQGSEVYLGIACEMQENRVIFTVTDRGVGIEEEERHAVFNRHFRGKKAQALRPDGLGLGLSLAKNILDAHDGHIVFMTNEPQGTRADIYLPLFDLESE</sequence>
<accession>A0A364NIA7</accession>
<dbReference type="Gene3D" id="3.30.565.10">
    <property type="entry name" value="Histidine kinase-like ATPase, C-terminal domain"/>
    <property type="match status" value="1"/>
</dbReference>
<comment type="caution">
    <text evidence="17">The sequence shown here is derived from an EMBL/GenBank/DDBJ whole genome shotgun (WGS) entry which is preliminary data.</text>
</comment>
<keyword evidence="4" id="KW-1003">Cell membrane</keyword>
<reference evidence="17 18" key="1">
    <citation type="submission" date="2018-06" db="EMBL/GenBank/DDBJ databases">
        <title>Nitrincola tibetense sp. nov., isolated from Lake XuguoCo on Tibetan Plateau.</title>
        <authorList>
            <person name="Xing P."/>
        </authorList>
    </citation>
    <scope>NUCLEOTIDE SEQUENCE [LARGE SCALE GENOMIC DNA]</scope>
    <source>
        <strain evidence="18">xg18</strain>
    </source>
</reference>
<evidence type="ECO:0000256" key="5">
    <source>
        <dbReference type="ARBA" id="ARBA00022553"/>
    </source>
</evidence>
<dbReference type="SUPFAM" id="SSF158472">
    <property type="entry name" value="HAMP domain-like"/>
    <property type="match status" value="1"/>
</dbReference>
<evidence type="ECO:0000256" key="12">
    <source>
        <dbReference type="ARBA" id="ARBA00023012"/>
    </source>
</evidence>
<evidence type="ECO:0000256" key="4">
    <source>
        <dbReference type="ARBA" id="ARBA00022475"/>
    </source>
</evidence>
<evidence type="ECO:0000256" key="3">
    <source>
        <dbReference type="ARBA" id="ARBA00012438"/>
    </source>
</evidence>
<name>A0A364NIA7_9GAMM</name>
<feature type="transmembrane region" description="Helical" evidence="14">
    <location>
        <begin position="189"/>
        <end position="212"/>
    </location>
</feature>
<gene>
    <name evidence="17" type="ORF">DN062_16660</name>
</gene>
<comment type="subcellular location">
    <subcellularLocation>
        <location evidence="2">Cell membrane</location>
        <topology evidence="2">Multi-pass membrane protein</topology>
    </subcellularLocation>
</comment>
<comment type="catalytic activity">
    <reaction evidence="1">
        <text>ATP + protein L-histidine = ADP + protein N-phospho-L-histidine.</text>
        <dbReference type="EC" id="2.7.13.3"/>
    </reaction>
</comment>
<evidence type="ECO:0000313" key="18">
    <source>
        <dbReference type="Proteomes" id="UP000250744"/>
    </source>
</evidence>
<dbReference type="PANTHER" id="PTHR45528:SF1">
    <property type="entry name" value="SENSOR HISTIDINE KINASE CPXA"/>
    <property type="match status" value="1"/>
</dbReference>
<keyword evidence="9" id="KW-0418">Kinase</keyword>
<dbReference type="OrthoDB" id="9804645at2"/>